<reference evidence="1 2" key="1">
    <citation type="submission" date="2021-08" db="EMBL/GenBank/DDBJ databases">
        <authorList>
            <person name="Tuo L."/>
        </authorList>
    </citation>
    <scope>NUCLEOTIDE SEQUENCE [LARGE SCALE GENOMIC DNA]</scope>
    <source>
        <strain evidence="1 2">JCM 31229</strain>
    </source>
</reference>
<sequence>MTESLAEALPREINRVRAVQDAYKQFRTMPGVIVEPAITLMEASIVEGIAALASGDVVRMLRVHEALKGFEL</sequence>
<gene>
    <name evidence="1" type="ORF">K7G82_27640</name>
</gene>
<name>A0ABS7PXL5_9SPHN</name>
<evidence type="ECO:0000313" key="2">
    <source>
        <dbReference type="Proteomes" id="UP000706039"/>
    </source>
</evidence>
<evidence type="ECO:0000313" key="1">
    <source>
        <dbReference type="EMBL" id="MBY8826105.1"/>
    </source>
</evidence>
<accession>A0ABS7PXL5</accession>
<dbReference type="RefSeq" id="WP_222993424.1">
    <property type="nucleotide sequence ID" value="NZ_JAINVV010000014.1"/>
</dbReference>
<dbReference type="EMBL" id="JAINVV010000014">
    <property type="protein sequence ID" value="MBY8826105.1"/>
    <property type="molecule type" value="Genomic_DNA"/>
</dbReference>
<comment type="caution">
    <text evidence="1">The sequence shown here is derived from an EMBL/GenBank/DDBJ whole genome shotgun (WGS) entry which is preliminary data.</text>
</comment>
<proteinExistence type="predicted"/>
<protein>
    <submittedName>
        <fullName evidence="1">Uncharacterized protein</fullName>
    </submittedName>
</protein>
<keyword evidence="2" id="KW-1185">Reference proteome</keyword>
<organism evidence="1 2">
    <name type="scientific">Sphingomonas colocasiae</name>
    <dbReference type="NCBI Taxonomy" id="1848973"/>
    <lineage>
        <taxon>Bacteria</taxon>
        <taxon>Pseudomonadati</taxon>
        <taxon>Pseudomonadota</taxon>
        <taxon>Alphaproteobacteria</taxon>
        <taxon>Sphingomonadales</taxon>
        <taxon>Sphingomonadaceae</taxon>
        <taxon>Sphingomonas</taxon>
    </lineage>
</organism>
<dbReference type="Proteomes" id="UP000706039">
    <property type="component" value="Unassembled WGS sequence"/>
</dbReference>